<evidence type="ECO:0000256" key="1">
    <source>
        <dbReference type="ARBA" id="ARBA00022617"/>
    </source>
</evidence>
<accession>A0A364XW24</accession>
<comment type="caution">
    <text evidence="7">The sequence shown here is derived from an EMBL/GenBank/DDBJ whole genome shotgun (WGS) entry which is preliminary data.</text>
</comment>
<dbReference type="GO" id="GO:0046872">
    <property type="term" value="F:metal ion binding"/>
    <property type="evidence" value="ECO:0007669"/>
    <property type="project" value="UniProtKB-KW"/>
</dbReference>
<gene>
    <name evidence="7" type="ORF">DQQ10_22825</name>
</gene>
<reference evidence="7 8" key="1">
    <citation type="submission" date="2018-06" db="EMBL/GenBank/DDBJ databases">
        <title>Chryseolinea flavus sp. nov., a member of the phylum Bacteroidetes isolated from soil.</title>
        <authorList>
            <person name="Li Y."/>
            <person name="Wang J."/>
        </authorList>
    </citation>
    <scope>NUCLEOTIDE SEQUENCE [LARGE SCALE GENOMIC DNA]</scope>
    <source>
        <strain evidence="7 8">SDU1-6</strain>
    </source>
</reference>
<dbReference type="RefSeq" id="WP_112749251.1">
    <property type="nucleotide sequence ID" value="NZ_QMFY01000016.1"/>
</dbReference>
<evidence type="ECO:0000256" key="3">
    <source>
        <dbReference type="ARBA" id="ARBA00023004"/>
    </source>
</evidence>
<keyword evidence="2 4" id="KW-0479">Metal-binding</keyword>
<dbReference type="Gene3D" id="1.10.760.10">
    <property type="entry name" value="Cytochrome c-like domain"/>
    <property type="match status" value="1"/>
</dbReference>
<feature type="domain" description="Cytochrome c" evidence="6">
    <location>
        <begin position="128"/>
        <end position="231"/>
    </location>
</feature>
<evidence type="ECO:0000259" key="6">
    <source>
        <dbReference type="PROSITE" id="PS51007"/>
    </source>
</evidence>
<feature type="signal peptide" evidence="5">
    <location>
        <begin position="1"/>
        <end position="24"/>
    </location>
</feature>
<dbReference type="Pfam" id="PF13442">
    <property type="entry name" value="Cytochrome_CBB3"/>
    <property type="match status" value="1"/>
</dbReference>
<name>A0A364XW24_9BACT</name>
<feature type="chain" id="PRO_5016817036" evidence="5">
    <location>
        <begin position="25"/>
        <end position="232"/>
    </location>
</feature>
<dbReference type="OrthoDB" id="9796771at2"/>
<dbReference type="PANTHER" id="PTHR40394:SF2">
    <property type="entry name" value="QUINOL:CYTOCHROME C OXIDOREDUCTASE MEMBRANE PROTEIN"/>
    <property type="match status" value="1"/>
</dbReference>
<dbReference type="GO" id="GO:0020037">
    <property type="term" value="F:heme binding"/>
    <property type="evidence" value="ECO:0007669"/>
    <property type="project" value="InterPro"/>
</dbReference>
<evidence type="ECO:0000256" key="2">
    <source>
        <dbReference type="ARBA" id="ARBA00022723"/>
    </source>
</evidence>
<dbReference type="GO" id="GO:0009055">
    <property type="term" value="F:electron transfer activity"/>
    <property type="evidence" value="ECO:0007669"/>
    <property type="project" value="InterPro"/>
</dbReference>
<dbReference type="PROSITE" id="PS51007">
    <property type="entry name" value="CYTC"/>
    <property type="match status" value="1"/>
</dbReference>
<dbReference type="SUPFAM" id="SSF46626">
    <property type="entry name" value="Cytochrome c"/>
    <property type="match status" value="1"/>
</dbReference>
<evidence type="ECO:0000256" key="4">
    <source>
        <dbReference type="PROSITE-ProRule" id="PRU00433"/>
    </source>
</evidence>
<sequence length="232" mass="25340">MRLVKNLFVGISAAALLTACGAGGNDQGTEYAPNMYHSVAYEPYSQIDDWEAGRWVTSIEYPKLDSVTEGHAEYYNSNNFNPHKMNMRDPAPNTVSRNKQGWLPYRLGKDSLAYAAATLKNPLDSTASVIADGKILYETYCDHCHGAKGNGDGKVAGGAEGEGIKVVVNGETKTRNTYNGIANLRSDALKGISEGHIFHVITQGKGLMWAHGSQISPEDRWKIAKYVKTLQK</sequence>
<evidence type="ECO:0000313" key="8">
    <source>
        <dbReference type="Proteomes" id="UP000251889"/>
    </source>
</evidence>
<proteinExistence type="predicted"/>
<dbReference type="EMBL" id="QMFY01000016">
    <property type="protein sequence ID" value="RAV98575.1"/>
    <property type="molecule type" value="Genomic_DNA"/>
</dbReference>
<dbReference type="AlphaFoldDB" id="A0A364XW24"/>
<organism evidence="7 8">
    <name type="scientific">Pseudochryseolinea flava</name>
    <dbReference type="NCBI Taxonomy" id="2059302"/>
    <lineage>
        <taxon>Bacteria</taxon>
        <taxon>Pseudomonadati</taxon>
        <taxon>Bacteroidota</taxon>
        <taxon>Cytophagia</taxon>
        <taxon>Cytophagales</taxon>
        <taxon>Fulvivirgaceae</taxon>
        <taxon>Pseudochryseolinea</taxon>
    </lineage>
</organism>
<dbReference type="InterPro" id="IPR009056">
    <property type="entry name" value="Cyt_c-like_dom"/>
</dbReference>
<evidence type="ECO:0000256" key="5">
    <source>
        <dbReference type="SAM" id="SignalP"/>
    </source>
</evidence>
<dbReference type="InterPro" id="IPR036909">
    <property type="entry name" value="Cyt_c-like_dom_sf"/>
</dbReference>
<keyword evidence="1 4" id="KW-0349">Heme</keyword>
<protein>
    <submittedName>
        <fullName evidence="7">Cytochrome c</fullName>
    </submittedName>
</protein>
<dbReference type="PANTHER" id="PTHR40394">
    <property type="entry name" value="LIPOPROTEIN-RELATED"/>
    <property type="match status" value="1"/>
</dbReference>
<keyword evidence="8" id="KW-1185">Reference proteome</keyword>
<keyword evidence="3 4" id="KW-0408">Iron</keyword>
<keyword evidence="5" id="KW-0732">Signal</keyword>
<dbReference type="Proteomes" id="UP000251889">
    <property type="component" value="Unassembled WGS sequence"/>
</dbReference>
<evidence type="ECO:0000313" key="7">
    <source>
        <dbReference type="EMBL" id="RAV98575.1"/>
    </source>
</evidence>
<dbReference type="PROSITE" id="PS51257">
    <property type="entry name" value="PROKAR_LIPOPROTEIN"/>
    <property type="match status" value="1"/>
</dbReference>